<accession>A0A378PZZ6</accession>
<evidence type="ECO:0000313" key="3">
    <source>
        <dbReference type="Proteomes" id="UP000254133"/>
    </source>
</evidence>
<name>A0A378PZZ6_MORBO</name>
<organism evidence="2 3">
    <name type="scientific">Moraxella bovis</name>
    <dbReference type="NCBI Taxonomy" id="476"/>
    <lineage>
        <taxon>Bacteria</taxon>
        <taxon>Pseudomonadati</taxon>
        <taxon>Pseudomonadota</taxon>
        <taxon>Gammaproteobacteria</taxon>
        <taxon>Moraxellales</taxon>
        <taxon>Moraxellaceae</taxon>
        <taxon>Moraxella</taxon>
    </lineage>
</organism>
<dbReference type="RefSeq" id="WP_115370099.1">
    <property type="nucleotide sequence ID" value="NZ_UGPZ01000003.1"/>
</dbReference>
<sequence>MDFSIHALAKTLLLFVMTVLCEILGCYFPYLILNRLPAKP</sequence>
<evidence type="ECO:0000313" key="2">
    <source>
        <dbReference type="EMBL" id="STY93985.1"/>
    </source>
</evidence>
<feature type="transmembrane region" description="Helical" evidence="1">
    <location>
        <begin position="12"/>
        <end position="33"/>
    </location>
</feature>
<dbReference type="Proteomes" id="UP000254133">
    <property type="component" value="Unassembled WGS sequence"/>
</dbReference>
<dbReference type="Pfam" id="PF02694">
    <property type="entry name" value="UPF0060"/>
    <property type="match status" value="1"/>
</dbReference>
<evidence type="ECO:0000256" key="1">
    <source>
        <dbReference type="SAM" id="Phobius"/>
    </source>
</evidence>
<dbReference type="GO" id="GO:0016020">
    <property type="term" value="C:membrane"/>
    <property type="evidence" value="ECO:0007669"/>
    <property type="project" value="InterPro"/>
</dbReference>
<gene>
    <name evidence="2" type="ORF">NCTC9426_02720</name>
</gene>
<dbReference type="InterPro" id="IPR003844">
    <property type="entry name" value="UPF0060"/>
</dbReference>
<reference evidence="2 3" key="1">
    <citation type="submission" date="2018-06" db="EMBL/GenBank/DDBJ databases">
        <authorList>
            <consortium name="Pathogen Informatics"/>
            <person name="Doyle S."/>
        </authorList>
    </citation>
    <scope>NUCLEOTIDE SEQUENCE [LARGE SCALE GENOMIC DNA]</scope>
    <source>
        <strain evidence="2 3">NCTC9426</strain>
    </source>
</reference>
<keyword evidence="1" id="KW-1133">Transmembrane helix</keyword>
<proteinExistence type="predicted"/>
<keyword evidence="1" id="KW-0812">Transmembrane</keyword>
<dbReference type="AlphaFoldDB" id="A0A378PZZ6"/>
<protein>
    <submittedName>
        <fullName evidence="2">Uncharacterized protein</fullName>
    </submittedName>
</protein>
<keyword evidence="1" id="KW-0472">Membrane</keyword>
<dbReference type="EMBL" id="UGPZ01000003">
    <property type="protein sequence ID" value="STY93985.1"/>
    <property type="molecule type" value="Genomic_DNA"/>
</dbReference>